<evidence type="ECO:0000259" key="4">
    <source>
        <dbReference type="PROSITE" id="PS51677"/>
    </source>
</evidence>
<dbReference type="Pfam" id="PF01522">
    <property type="entry name" value="Polysacc_deac_1"/>
    <property type="match status" value="1"/>
</dbReference>
<accession>A0ABR7JQI9</accession>
<dbReference type="RefSeq" id="WP_153924616.1">
    <property type="nucleotide sequence ID" value="NZ_JACRWE010000004.1"/>
</dbReference>
<evidence type="ECO:0000313" key="6">
    <source>
        <dbReference type="Proteomes" id="UP000609849"/>
    </source>
</evidence>
<reference evidence="5 6" key="1">
    <citation type="submission" date="2020-08" db="EMBL/GenBank/DDBJ databases">
        <authorList>
            <person name="Liu C."/>
            <person name="Sun Q."/>
        </authorList>
    </citation>
    <scope>NUCLEOTIDE SEQUENCE [LARGE SCALE GENOMIC DNA]</scope>
    <source>
        <strain evidence="5 6">NSJ-18</strain>
    </source>
</reference>
<dbReference type="PANTHER" id="PTHR10587">
    <property type="entry name" value="GLYCOSYL TRANSFERASE-RELATED"/>
    <property type="match status" value="1"/>
</dbReference>
<feature type="domain" description="NodB homology" evidence="4">
    <location>
        <begin position="94"/>
        <end position="292"/>
    </location>
</feature>
<dbReference type="Gene3D" id="3.20.20.370">
    <property type="entry name" value="Glycoside hydrolase/deacetylase"/>
    <property type="match status" value="1"/>
</dbReference>
<dbReference type="PROSITE" id="PS51677">
    <property type="entry name" value="NODB"/>
    <property type="match status" value="1"/>
</dbReference>
<evidence type="ECO:0000313" key="5">
    <source>
        <dbReference type="EMBL" id="MBC5997182.1"/>
    </source>
</evidence>
<evidence type="ECO:0000256" key="3">
    <source>
        <dbReference type="SAM" id="Coils"/>
    </source>
</evidence>
<dbReference type="PANTHER" id="PTHR10587:SF133">
    <property type="entry name" value="CHITIN DEACETYLASE 1-RELATED"/>
    <property type="match status" value="1"/>
</dbReference>
<proteinExistence type="predicted"/>
<keyword evidence="2" id="KW-0378">Hydrolase</keyword>
<keyword evidence="1" id="KW-0479">Metal-binding</keyword>
<organism evidence="5 6">
    <name type="scientific">Romboutsia faecis</name>
    <dbReference type="NCBI Taxonomy" id="2764597"/>
    <lineage>
        <taxon>Bacteria</taxon>
        <taxon>Bacillati</taxon>
        <taxon>Bacillota</taxon>
        <taxon>Clostridia</taxon>
        <taxon>Peptostreptococcales</taxon>
        <taxon>Peptostreptococcaceae</taxon>
        <taxon>Romboutsia</taxon>
    </lineage>
</organism>
<comment type="caution">
    <text evidence="5">The sequence shown here is derived from an EMBL/GenBank/DDBJ whole genome shotgun (WGS) entry which is preliminary data.</text>
</comment>
<dbReference type="InterPro" id="IPR002509">
    <property type="entry name" value="NODB_dom"/>
</dbReference>
<name>A0ABR7JQI9_9FIRM</name>
<evidence type="ECO:0000256" key="2">
    <source>
        <dbReference type="ARBA" id="ARBA00022801"/>
    </source>
</evidence>
<dbReference type="EMBL" id="JACRWE010000004">
    <property type="protein sequence ID" value="MBC5997182.1"/>
    <property type="molecule type" value="Genomic_DNA"/>
</dbReference>
<protein>
    <submittedName>
        <fullName evidence="5">Polysaccharide deacetylase</fullName>
    </submittedName>
</protein>
<dbReference type="InterPro" id="IPR011330">
    <property type="entry name" value="Glyco_hydro/deAcase_b/a-brl"/>
</dbReference>
<feature type="coiled-coil region" evidence="3">
    <location>
        <begin position="33"/>
        <end position="64"/>
    </location>
</feature>
<dbReference type="InterPro" id="IPR050248">
    <property type="entry name" value="Polysacc_deacetylase_ArnD"/>
</dbReference>
<keyword evidence="6" id="KW-1185">Reference proteome</keyword>
<dbReference type="CDD" id="cd10944">
    <property type="entry name" value="CE4_SmPgdA_like"/>
    <property type="match status" value="1"/>
</dbReference>
<gene>
    <name evidence="5" type="ORF">H8923_10445</name>
</gene>
<keyword evidence="3" id="KW-0175">Coiled coil</keyword>
<dbReference type="SUPFAM" id="SSF88713">
    <property type="entry name" value="Glycoside hydrolase/deacetylase"/>
    <property type="match status" value="1"/>
</dbReference>
<evidence type="ECO:0000256" key="1">
    <source>
        <dbReference type="ARBA" id="ARBA00022723"/>
    </source>
</evidence>
<sequence length="295" mass="33897">MSYKNRKVNKSKVILVAVIGLIIVGVANKTWAYVDEQRHIKAEQQRIEEEKRKAEEEKKKYMVGVSHEGKKYSYDAKLVYDKLSKYDYSNDGKKIVFLTFDDGTSTTVTPQILKTLKDEDVKATFFLTGENIERGGEKAKELIKQEFNEGHAIANHSYSHDYKLLYPNRNLDLEAFKADFAKTDKIIKDVLGKYFSTRVLRCPGGHMSWRGMDELDTYLEENNKVSIDWNALNADAEGKRKNAQELADYAIKTAQGKEMVVLLMHDTYGKEETAKALPTIIKYFKDNGYEFKTLV</sequence>
<dbReference type="Proteomes" id="UP000609849">
    <property type="component" value="Unassembled WGS sequence"/>
</dbReference>